<accession>A0ACB7ZWA7</accession>
<dbReference type="Proteomes" id="UP000790377">
    <property type="component" value="Unassembled WGS sequence"/>
</dbReference>
<comment type="caution">
    <text evidence="1">The sequence shown here is derived from an EMBL/GenBank/DDBJ whole genome shotgun (WGS) entry which is preliminary data.</text>
</comment>
<sequence length="219" mass="24923">MTNKRTKEAGNRQREATLRWLARPGVLDAQRKKARERTARNRARSKTISKACAAQQDSPHPSDAAQSHVPDSNAPDSPRSSLEPSRTPTTHIPPIRLSLIRFQVRQWQIGWGPEAAWGKLFSDDVQCAQQQGSAEIDHFFSGCEYHVKEGRAILSQLRLFIQAPRNDDLLTVIDEIIQAYDLSMEVLSELRFFEVKLDQYAPVVSSERLSKIRHYNSTM</sequence>
<evidence type="ECO:0000313" key="2">
    <source>
        <dbReference type="Proteomes" id="UP000790377"/>
    </source>
</evidence>
<organism evidence="1 2">
    <name type="scientific">Hygrophoropsis aurantiaca</name>
    <dbReference type="NCBI Taxonomy" id="72124"/>
    <lineage>
        <taxon>Eukaryota</taxon>
        <taxon>Fungi</taxon>
        <taxon>Dikarya</taxon>
        <taxon>Basidiomycota</taxon>
        <taxon>Agaricomycotina</taxon>
        <taxon>Agaricomycetes</taxon>
        <taxon>Agaricomycetidae</taxon>
        <taxon>Boletales</taxon>
        <taxon>Coniophorineae</taxon>
        <taxon>Hygrophoropsidaceae</taxon>
        <taxon>Hygrophoropsis</taxon>
    </lineage>
</organism>
<evidence type="ECO:0000313" key="1">
    <source>
        <dbReference type="EMBL" id="KAH7904633.1"/>
    </source>
</evidence>
<protein>
    <submittedName>
        <fullName evidence="1">Uncharacterized protein</fullName>
    </submittedName>
</protein>
<gene>
    <name evidence="1" type="ORF">BJ138DRAFT_1119233</name>
</gene>
<dbReference type="EMBL" id="MU268409">
    <property type="protein sequence ID" value="KAH7904633.1"/>
    <property type="molecule type" value="Genomic_DNA"/>
</dbReference>
<proteinExistence type="predicted"/>
<keyword evidence="2" id="KW-1185">Reference proteome</keyword>
<name>A0ACB7ZWA7_9AGAM</name>
<reference evidence="1" key="1">
    <citation type="journal article" date="2021" name="New Phytol.">
        <title>Evolutionary innovations through gain and loss of genes in the ectomycorrhizal Boletales.</title>
        <authorList>
            <person name="Wu G."/>
            <person name="Miyauchi S."/>
            <person name="Morin E."/>
            <person name="Kuo A."/>
            <person name="Drula E."/>
            <person name="Varga T."/>
            <person name="Kohler A."/>
            <person name="Feng B."/>
            <person name="Cao Y."/>
            <person name="Lipzen A."/>
            <person name="Daum C."/>
            <person name="Hundley H."/>
            <person name="Pangilinan J."/>
            <person name="Johnson J."/>
            <person name="Barry K."/>
            <person name="LaButti K."/>
            <person name="Ng V."/>
            <person name="Ahrendt S."/>
            <person name="Min B."/>
            <person name="Choi I.G."/>
            <person name="Park H."/>
            <person name="Plett J.M."/>
            <person name="Magnuson J."/>
            <person name="Spatafora J.W."/>
            <person name="Nagy L.G."/>
            <person name="Henrissat B."/>
            <person name="Grigoriev I.V."/>
            <person name="Yang Z.L."/>
            <person name="Xu J."/>
            <person name="Martin F.M."/>
        </authorList>
    </citation>
    <scope>NUCLEOTIDE SEQUENCE</scope>
    <source>
        <strain evidence="1">ATCC 28755</strain>
    </source>
</reference>